<reference evidence="1 2" key="1">
    <citation type="submission" date="2016-10" db="EMBL/GenBank/DDBJ databases">
        <authorList>
            <person name="de Groot N.N."/>
        </authorList>
    </citation>
    <scope>NUCLEOTIDE SEQUENCE [LARGE SCALE GENOMIC DNA]</scope>
    <source>
        <strain evidence="1 2">CGMCC 1.5012</strain>
    </source>
</reference>
<accession>A0A1H0E146</accession>
<evidence type="ECO:0008006" key="3">
    <source>
        <dbReference type="Google" id="ProtNLM"/>
    </source>
</evidence>
<dbReference type="Proteomes" id="UP000199182">
    <property type="component" value="Unassembled WGS sequence"/>
</dbReference>
<evidence type="ECO:0000313" key="2">
    <source>
        <dbReference type="Proteomes" id="UP000199182"/>
    </source>
</evidence>
<dbReference type="PANTHER" id="PTHR36454:SF1">
    <property type="entry name" value="DUF1015 DOMAIN-CONTAINING PROTEIN"/>
    <property type="match status" value="1"/>
</dbReference>
<gene>
    <name evidence="1" type="ORF">SAMN05192585_13123</name>
</gene>
<proteinExistence type="predicted"/>
<protein>
    <recommendedName>
        <fullName evidence="3">DUF1015 domain-containing protein</fullName>
    </recommendedName>
</protein>
<dbReference type="AlphaFoldDB" id="A0A1H0E146"/>
<dbReference type="EMBL" id="FNID01000031">
    <property type="protein sequence ID" value="SDN76006.1"/>
    <property type="molecule type" value="Genomic_DNA"/>
</dbReference>
<dbReference type="PANTHER" id="PTHR36454">
    <property type="entry name" value="LMO2823 PROTEIN"/>
    <property type="match status" value="1"/>
</dbReference>
<sequence length="422" mass="47865">MSNFAAFSPADILVPAVKEPEKWSVVACDQYTSQPEYWRETADIVGDAPSALNLVFPEIYLKDADFDARINRINEHMNRYMSDGIFRGYSESYFYIERTMANGKVRRGLIGKIDLTQYDYNKGSESLIRATEGTVLERIPPRVKIRENALLELPHVMLLIDDRADKVMSHAAERKDKYELAYDFCLMQNGGRVRGWKLDEYAEAFVDADLKDLADPGAFEKKYGVTGKKVLQFAVGDGNHSLATAKECYNRLTAHLTPEEALNHPARYALVELVNLHDPALEFEAIHRVVFGVNPEHLLNELFKRYECVYAAAEGQRFDYVTKDKCGTITVKNPASALAVGTLQLFLDDYLARFGGRIDYIHGKDVTESLAREDGNIGFILPAMEKPDLFRTVILDGALPRKTFSMGEACEKRFYLEARRIR</sequence>
<dbReference type="InterPro" id="IPR008323">
    <property type="entry name" value="UCP033563"/>
</dbReference>
<organism evidence="1 2">
    <name type="scientific">Acetanaerobacterium elongatum</name>
    <dbReference type="NCBI Taxonomy" id="258515"/>
    <lineage>
        <taxon>Bacteria</taxon>
        <taxon>Bacillati</taxon>
        <taxon>Bacillota</taxon>
        <taxon>Clostridia</taxon>
        <taxon>Eubacteriales</taxon>
        <taxon>Oscillospiraceae</taxon>
        <taxon>Acetanaerobacterium</taxon>
    </lineage>
</organism>
<dbReference type="Pfam" id="PF06245">
    <property type="entry name" value="DUF1015"/>
    <property type="match status" value="1"/>
</dbReference>
<dbReference type="STRING" id="258515.SAMN05192585_13123"/>
<name>A0A1H0E146_9FIRM</name>
<dbReference type="RefSeq" id="WP_092642013.1">
    <property type="nucleotide sequence ID" value="NZ_FNID01000031.1"/>
</dbReference>
<evidence type="ECO:0000313" key="1">
    <source>
        <dbReference type="EMBL" id="SDN76006.1"/>
    </source>
</evidence>
<dbReference type="OrthoDB" id="6396832at2"/>
<keyword evidence="2" id="KW-1185">Reference proteome</keyword>